<name>A0A3L6FYK1_MAIZE</name>
<dbReference type="AlphaFoldDB" id="A0A3L6FYK1"/>
<evidence type="ECO:0000313" key="1">
    <source>
        <dbReference type="EMBL" id="PWZ39949.1"/>
    </source>
</evidence>
<dbReference type="Proteomes" id="UP000251960">
    <property type="component" value="Chromosome 2"/>
</dbReference>
<proteinExistence type="predicted"/>
<comment type="caution">
    <text evidence="1">The sequence shown here is derived from an EMBL/GenBank/DDBJ whole genome shotgun (WGS) entry which is preliminary data.</text>
</comment>
<reference evidence="1" key="1">
    <citation type="journal article" date="2018" name="Nat. Genet.">
        <title>Extensive intraspecific gene order and gene structural variations between Mo17 and other maize genomes.</title>
        <authorList>
            <person name="Sun S."/>
            <person name="Zhou Y."/>
            <person name="Chen J."/>
            <person name="Shi J."/>
            <person name="Zhao H."/>
            <person name="Zhao H."/>
            <person name="Song W."/>
            <person name="Zhang M."/>
            <person name="Cui Y."/>
            <person name="Dong X."/>
            <person name="Liu H."/>
            <person name="Ma X."/>
            <person name="Jiao Y."/>
            <person name="Wang B."/>
            <person name="Wei X."/>
            <person name="Stein J.C."/>
            <person name="Glaubitz J.C."/>
            <person name="Lu F."/>
            <person name="Yu G."/>
            <person name="Liang C."/>
            <person name="Fengler K."/>
            <person name="Li B."/>
            <person name="Rafalski A."/>
            <person name="Schnable P.S."/>
            <person name="Ware D.H."/>
            <person name="Buckler E.S."/>
            <person name="Lai J."/>
        </authorList>
    </citation>
    <scope>NUCLEOTIDE SEQUENCE [LARGE SCALE GENOMIC DNA]</scope>
    <source>
        <tissue evidence="1">Seedling</tissue>
    </source>
</reference>
<protein>
    <submittedName>
        <fullName evidence="1">Uncharacterized protein</fullName>
    </submittedName>
</protein>
<sequence>MTERSRASSLEASALLAVPLPPPSASHAGLLREVKPADEDDELVRRRSLMKESVEKMMMTMVSSCFGGNIRLPPLRCIWKLLLPVFLDLLYLSYYSGQVFYWPPDLVFLGNLPALRCETSAA</sequence>
<gene>
    <name evidence="1" type="ORF">Zm00014a_026328</name>
</gene>
<accession>A0A3L6FYK1</accession>
<organism evidence="1">
    <name type="scientific">Zea mays</name>
    <name type="common">Maize</name>
    <dbReference type="NCBI Taxonomy" id="4577"/>
    <lineage>
        <taxon>Eukaryota</taxon>
        <taxon>Viridiplantae</taxon>
        <taxon>Streptophyta</taxon>
        <taxon>Embryophyta</taxon>
        <taxon>Tracheophyta</taxon>
        <taxon>Spermatophyta</taxon>
        <taxon>Magnoliopsida</taxon>
        <taxon>Liliopsida</taxon>
        <taxon>Poales</taxon>
        <taxon>Poaceae</taxon>
        <taxon>PACMAD clade</taxon>
        <taxon>Panicoideae</taxon>
        <taxon>Andropogonodae</taxon>
        <taxon>Andropogoneae</taxon>
        <taxon>Tripsacinae</taxon>
        <taxon>Zea</taxon>
    </lineage>
</organism>
<dbReference type="EMBL" id="NCVQ01000003">
    <property type="protein sequence ID" value="PWZ39949.1"/>
    <property type="molecule type" value="Genomic_DNA"/>
</dbReference>